<accession>A0A6N7KXT6</accession>
<dbReference type="GO" id="GO:0005886">
    <property type="term" value="C:plasma membrane"/>
    <property type="evidence" value="ECO:0007669"/>
    <property type="project" value="UniProtKB-SubCell"/>
</dbReference>
<feature type="domain" description="TraD/TraG TraM recognition site" evidence="7">
    <location>
        <begin position="411"/>
        <end position="536"/>
    </location>
</feature>
<evidence type="ECO:0000256" key="4">
    <source>
        <dbReference type="ARBA" id="ARBA00022989"/>
    </source>
</evidence>
<dbReference type="InterPro" id="IPR032689">
    <property type="entry name" value="TraG-D_C"/>
</dbReference>
<comment type="subcellular location">
    <subcellularLocation>
        <location evidence="1">Cell membrane</location>
        <topology evidence="1">Multi-pass membrane protein</topology>
    </subcellularLocation>
</comment>
<dbReference type="Pfam" id="PF12696">
    <property type="entry name" value="TraG-D_C"/>
    <property type="match status" value="1"/>
</dbReference>
<protein>
    <submittedName>
        <fullName evidence="8">Type IV secretory system conjugative DNA transfer family protein</fullName>
    </submittedName>
</protein>
<evidence type="ECO:0000313" key="8">
    <source>
        <dbReference type="EMBL" id="MQS16452.1"/>
    </source>
</evidence>
<evidence type="ECO:0000256" key="5">
    <source>
        <dbReference type="ARBA" id="ARBA00023136"/>
    </source>
</evidence>
<comment type="caution">
    <text evidence="8">The sequence shown here is derived from an EMBL/GenBank/DDBJ whole genome shotgun (WGS) entry which is preliminary data.</text>
</comment>
<dbReference type="SUPFAM" id="SSF52540">
    <property type="entry name" value="P-loop containing nucleoside triphosphate hydrolases"/>
    <property type="match status" value="1"/>
</dbReference>
<dbReference type="OrthoDB" id="226701at2"/>
<dbReference type="InterPro" id="IPR051539">
    <property type="entry name" value="T4SS-coupling_protein"/>
</dbReference>
<sequence>MTATEGRRGPVSEAGPFLALGAMLLVVVSAVGAWLAAMGGASLAARPAPPANPFAFVIGLFSGSYHWPGGYATAIAVAEAVVILLIATLASWQVGRKRNRPKVDRAGRHLGRGNDLAPVNRRGAAATAARLGTKSDLPGVFIGRSIPGGQELFGSWEDMHVDIWGPRTGKTTRRAIPAICDAPGAVLATSNKRDIVDATRGVRDTKGKVWVFDPQNRAGEQPTWWWNPLSYVTSVANARKMAAHFASGSSDAGAKTDAYFTPAGQDLLAYLMLAAAVDNKPITQVYTWLTRPKDDTAERILRQAGHHMPADSLNGVITAPEKQRGGIYGTAMQMASCLVNPAVHPWITPGRGPARPEFSPADFAVSSDTLYSLSREGKDSAGPLVTALTVAVVEAAEEAATTMPGGRLTVPIVGVLDEAANVCRWADLPDLYSHYGSRGIILMTILQSWDQGVEVWGEKGMGKLWSSANRRVYGGGVSDAKFLGDLSTLAGEYEVDTYSASYGGNQGGGLFGSRSTSHSTRRERVLDVSDLAAMPPGRALVLASGAPPALVETVPWWETRHAEAVKASLATYDPGARS</sequence>
<dbReference type="Gene3D" id="3.40.50.300">
    <property type="entry name" value="P-loop containing nucleotide triphosphate hydrolases"/>
    <property type="match status" value="1"/>
</dbReference>
<organism evidence="8 9">
    <name type="scientific">Streptomyces kaniharaensis</name>
    <dbReference type="NCBI Taxonomy" id="212423"/>
    <lineage>
        <taxon>Bacteria</taxon>
        <taxon>Bacillati</taxon>
        <taxon>Actinomycetota</taxon>
        <taxon>Actinomycetes</taxon>
        <taxon>Kitasatosporales</taxon>
        <taxon>Streptomycetaceae</taxon>
        <taxon>Streptomyces</taxon>
    </lineage>
</organism>
<dbReference type="Proteomes" id="UP000450000">
    <property type="component" value="Unassembled WGS sequence"/>
</dbReference>
<evidence type="ECO:0000256" key="1">
    <source>
        <dbReference type="ARBA" id="ARBA00004651"/>
    </source>
</evidence>
<evidence type="ECO:0000259" key="7">
    <source>
        <dbReference type="Pfam" id="PF12696"/>
    </source>
</evidence>
<dbReference type="EMBL" id="WBOF01000002">
    <property type="protein sequence ID" value="MQS16452.1"/>
    <property type="molecule type" value="Genomic_DNA"/>
</dbReference>
<dbReference type="CDD" id="cd01127">
    <property type="entry name" value="TrwB_TraG_TraD_VirD4"/>
    <property type="match status" value="1"/>
</dbReference>
<keyword evidence="5 6" id="KW-0472">Membrane</keyword>
<dbReference type="AlphaFoldDB" id="A0A6N7KXT6"/>
<evidence type="ECO:0000256" key="2">
    <source>
        <dbReference type="ARBA" id="ARBA00022475"/>
    </source>
</evidence>
<keyword evidence="2" id="KW-1003">Cell membrane</keyword>
<evidence type="ECO:0000256" key="6">
    <source>
        <dbReference type="SAM" id="Phobius"/>
    </source>
</evidence>
<evidence type="ECO:0000256" key="3">
    <source>
        <dbReference type="ARBA" id="ARBA00022692"/>
    </source>
</evidence>
<reference evidence="8 9" key="1">
    <citation type="submission" date="2019-09" db="EMBL/GenBank/DDBJ databases">
        <title>Genome Sequences of Streptomyces kaniharaensis ATCC 21070.</title>
        <authorList>
            <person name="Zhu W."/>
            <person name="De Crecy-Lagard V."/>
            <person name="Richards N.G."/>
        </authorList>
    </citation>
    <scope>NUCLEOTIDE SEQUENCE [LARGE SCALE GENOMIC DNA]</scope>
    <source>
        <strain evidence="8 9">SF-557</strain>
    </source>
</reference>
<feature type="transmembrane region" description="Helical" evidence="6">
    <location>
        <begin position="17"/>
        <end position="37"/>
    </location>
</feature>
<dbReference type="RefSeq" id="WP_153467285.1">
    <property type="nucleotide sequence ID" value="NZ_WBOF01000002.1"/>
</dbReference>
<keyword evidence="3 6" id="KW-0812">Transmembrane</keyword>
<evidence type="ECO:0000313" key="9">
    <source>
        <dbReference type="Proteomes" id="UP000450000"/>
    </source>
</evidence>
<feature type="transmembrane region" description="Helical" evidence="6">
    <location>
        <begin position="73"/>
        <end position="92"/>
    </location>
</feature>
<gene>
    <name evidence="8" type="ORF">F7Q99_30720</name>
</gene>
<keyword evidence="9" id="KW-1185">Reference proteome</keyword>
<dbReference type="InterPro" id="IPR027417">
    <property type="entry name" value="P-loop_NTPase"/>
</dbReference>
<proteinExistence type="predicted"/>
<dbReference type="PANTHER" id="PTHR37937">
    <property type="entry name" value="CONJUGATIVE TRANSFER: DNA TRANSPORT"/>
    <property type="match status" value="1"/>
</dbReference>
<name>A0A6N7KXT6_9ACTN</name>
<dbReference type="PANTHER" id="PTHR37937:SF1">
    <property type="entry name" value="CONJUGATIVE TRANSFER: DNA TRANSPORT"/>
    <property type="match status" value="1"/>
</dbReference>
<keyword evidence="4 6" id="KW-1133">Transmembrane helix</keyword>